<keyword evidence="2" id="KW-0812">Transmembrane</keyword>
<keyword evidence="2" id="KW-1133">Transmembrane helix</keyword>
<gene>
    <name evidence="3" type="ORF">CMC5_003670</name>
</gene>
<protein>
    <submittedName>
        <fullName evidence="3">Uncharacterized protein</fullName>
    </submittedName>
</protein>
<dbReference type="STRING" id="52.CMC5_003670"/>
<organism evidence="3 4">
    <name type="scientific">Chondromyces crocatus</name>
    <dbReference type="NCBI Taxonomy" id="52"/>
    <lineage>
        <taxon>Bacteria</taxon>
        <taxon>Pseudomonadati</taxon>
        <taxon>Myxococcota</taxon>
        <taxon>Polyangia</taxon>
        <taxon>Polyangiales</taxon>
        <taxon>Polyangiaceae</taxon>
        <taxon>Chondromyces</taxon>
    </lineage>
</organism>
<accession>A0A0K1E6Q9</accession>
<dbReference type="OrthoDB" id="9851625at2"/>
<keyword evidence="2" id="KW-0472">Membrane</keyword>
<feature type="compositionally biased region" description="Basic and acidic residues" evidence="1">
    <location>
        <begin position="68"/>
        <end position="81"/>
    </location>
</feature>
<keyword evidence="4" id="KW-1185">Reference proteome</keyword>
<proteinExistence type="predicted"/>
<evidence type="ECO:0000256" key="1">
    <source>
        <dbReference type="SAM" id="MobiDB-lite"/>
    </source>
</evidence>
<reference evidence="3 4" key="1">
    <citation type="submission" date="2015-07" db="EMBL/GenBank/DDBJ databases">
        <title>Genome analysis of myxobacterium Chondromyces crocatus Cm c5 reveals a high potential for natural compound synthesis and the genetic basis for the loss of fruiting body formation.</title>
        <authorList>
            <person name="Zaburannyi N."/>
            <person name="Bunk B."/>
            <person name="Maier J."/>
            <person name="Overmann J."/>
            <person name="Mueller R."/>
        </authorList>
    </citation>
    <scope>NUCLEOTIDE SEQUENCE [LARGE SCALE GENOMIC DNA]</scope>
    <source>
        <strain evidence="3 4">Cm c5</strain>
    </source>
</reference>
<feature type="compositionally biased region" description="Low complexity" evidence="1">
    <location>
        <begin position="32"/>
        <end position="53"/>
    </location>
</feature>
<sequence>MADEADRERTAPDEERDPAPRERPGDADAAVEESSSRASAAAEGAESAGSVGDVDGARPKRKKKKRRAADDAAEGEREAGPRRPAWWPAFARQYPEDPTLDRLVAAFEDGNYAVVRVEAEQLAKGSEREAVRRAAADLRRRVDPDPLAVVMLLASVGLLVFLSAWYWSHGHGP</sequence>
<dbReference type="AlphaFoldDB" id="A0A0K1E6Q9"/>
<name>A0A0K1E6Q9_CHOCO</name>
<evidence type="ECO:0000313" key="3">
    <source>
        <dbReference type="EMBL" id="AKT36253.1"/>
    </source>
</evidence>
<feature type="transmembrane region" description="Helical" evidence="2">
    <location>
        <begin position="147"/>
        <end position="167"/>
    </location>
</feature>
<evidence type="ECO:0000256" key="2">
    <source>
        <dbReference type="SAM" id="Phobius"/>
    </source>
</evidence>
<dbReference type="Proteomes" id="UP000067626">
    <property type="component" value="Chromosome"/>
</dbReference>
<evidence type="ECO:0000313" key="4">
    <source>
        <dbReference type="Proteomes" id="UP000067626"/>
    </source>
</evidence>
<feature type="compositionally biased region" description="Basic and acidic residues" evidence="1">
    <location>
        <begin position="1"/>
        <end position="26"/>
    </location>
</feature>
<dbReference type="RefSeq" id="WP_050428801.1">
    <property type="nucleotide sequence ID" value="NZ_CP012159.1"/>
</dbReference>
<dbReference type="EMBL" id="CP012159">
    <property type="protein sequence ID" value="AKT36253.1"/>
    <property type="molecule type" value="Genomic_DNA"/>
</dbReference>
<dbReference type="KEGG" id="ccro:CMC5_003670"/>
<feature type="region of interest" description="Disordered" evidence="1">
    <location>
        <begin position="1"/>
        <end position="86"/>
    </location>
</feature>